<organism evidence="3 4">
    <name type="scientific">Sphingobacterium corticibacterium</name>
    <dbReference type="NCBI Taxonomy" id="2484746"/>
    <lineage>
        <taxon>Bacteria</taxon>
        <taxon>Pseudomonadati</taxon>
        <taxon>Bacteroidota</taxon>
        <taxon>Sphingobacteriia</taxon>
        <taxon>Sphingobacteriales</taxon>
        <taxon>Sphingobacteriaceae</taxon>
        <taxon>Sphingobacterium</taxon>
    </lineage>
</organism>
<evidence type="ECO:0000256" key="1">
    <source>
        <dbReference type="SAM" id="SignalP"/>
    </source>
</evidence>
<dbReference type="Gene3D" id="3.10.450.50">
    <property type="match status" value="1"/>
</dbReference>
<sequence length="149" mass="16212">MMLYNRVSLVMLTIIMTAVLSEAGAQEKSTSQAVETATKALIDVMLKPNAQILNKLASDKLSYGHSSGTIETKEQFVQTLISGASVFEEIQTTDQTVDVQDNTAIVRHTLSAKTNDPGKGPASIRLGIMLTWVKSNDGWQLLGRQAFKL</sequence>
<accession>A0A4Q6XY13</accession>
<name>A0A4Q6XY13_9SPHI</name>
<proteinExistence type="predicted"/>
<dbReference type="RefSeq" id="WP_130140108.1">
    <property type="nucleotide sequence ID" value="NZ_SGIT01000001.1"/>
</dbReference>
<comment type="caution">
    <text evidence="3">The sequence shown here is derived from an EMBL/GenBank/DDBJ whole genome shotgun (WGS) entry which is preliminary data.</text>
</comment>
<dbReference type="AlphaFoldDB" id="A0A4Q6XY13"/>
<feature type="chain" id="PRO_5020551612" evidence="1">
    <location>
        <begin position="24"/>
        <end position="149"/>
    </location>
</feature>
<feature type="domain" description="DUF4440" evidence="2">
    <location>
        <begin position="38"/>
        <end position="141"/>
    </location>
</feature>
<dbReference type="SUPFAM" id="SSF54427">
    <property type="entry name" value="NTF2-like"/>
    <property type="match status" value="1"/>
</dbReference>
<dbReference type="EMBL" id="SGIT01000001">
    <property type="protein sequence ID" value="RZF61879.1"/>
    <property type="molecule type" value="Genomic_DNA"/>
</dbReference>
<keyword evidence="1" id="KW-0732">Signal</keyword>
<feature type="signal peptide" evidence="1">
    <location>
        <begin position="1"/>
        <end position="23"/>
    </location>
</feature>
<keyword evidence="4" id="KW-1185">Reference proteome</keyword>
<gene>
    <name evidence="3" type="ORF">EWE74_03375</name>
</gene>
<protein>
    <submittedName>
        <fullName evidence="3">Nuclear transport factor 2 family protein</fullName>
    </submittedName>
</protein>
<evidence type="ECO:0000259" key="2">
    <source>
        <dbReference type="Pfam" id="PF14534"/>
    </source>
</evidence>
<dbReference type="InterPro" id="IPR032710">
    <property type="entry name" value="NTF2-like_dom_sf"/>
</dbReference>
<evidence type="ECO:0000313" key="3">
    <source>
        <dbReference type="EMBL" id="RZF61879.1"/>
    </source>
</evidence>
<dbReference type="Proteomes" id="UP000292855">
    <property type="component" value="Unassembled WGS sequence"/>
</dbReference>
<reference evidence="3 4" key="1">
    <citation type="submission" date="2019-02" db="EMBL/GenBank/DDBJ databases">
        <authorList>
            <person name="Li Y."/>
        </authorList>
    </citation>
    <scope>NUCLEOTIDE SEQUENCE [LARGE SCALE GENOMIC DNA]</scope>
    <source>
        <strain evidence="3 4">30C10-4-7</strain>
    </source>
</reference>
<dbReference type="InterPro" id="IPR027843">
    <property type="entry name" value="DUF4440"/>
</dbReference>
<dbReference type="OrthoDB" id="5383110at2"/>
<evidence type="ECO:0000313" key="4">
    <source>
        <dbReference type="Proteomes" id="UP000292855"/>
    </source>
</evidence>
<dbReference type="Pfam" id="PF14534">
    <property type="entry name" value="DUF4440"/>
    <property type="match status" value="1"/>
</dbReference>